<keyword evidence="11" id="KW-0489">Methyltransferase</keyword>
<sequence>MITHMSSSPLKGKHILLTRAEHQLASLSREVCSRGAVAIDFPCLGLELLSHAVEEGARSLQVCSDVLFTSTNGVLSLDAFCRENSQELKALLTGKRIAAVGEQTAAALAELGIHVDIVPALASQEGLVNAYATHGLPTRLLFFRAEEGSNRLAEALQKQGISVETIAAYRTVCPAKDATEIIAMLKASRIDAVLLGSTKAVRFYLQRIGSIELANLPAVVVISAQMAEAAEKLGLRVQVVAKNASFESMLDTLAEYFDANRS</sequence>
<evidence type="ECO:0000313" key="12">
    <source>
        <dbReference type="Proteomes" id="UP000231701"/>
    </source>
</evidence>
<comment type="similarity">
    <text evidence="2 9">Belongs to the uroporphyrinogen-III synthase family.</text>
</comment>
<evidence type="ECO:0000256" key="5">
    <source>
        <dbReference type="ARBA" id="ARBA00023244"/>
    </source>
</evidence>
<dbReference type="GO" id="GO:0006782">
    <property type="term" value="P:protoporphyrinogen IX biosynthetic process"/>
    <property type="evidence" value="ECO:0007669"/>
    <property type="project" value="UniProtKB-UniRule"/>
</dbReference>
<dbReference type="GO" id="GO:0008168">
    <property type="term" value="F:methyltransferase activity"/>
    <property type="evidence" value="ECO:0007669"/>
    <property type="project" value="UniProtKB-KW"/>
</dbReference>
<dbReference type="KEGG" id="maes:Ga0123461_0236"/>
<dbReference type="EMBL" id="CP018799">
    <property type="protein sequence ID" value="ATX78688.1"/>
    <property type="molecule type" value="Genomic_DNA"/>
</dbReference>
<evidence type="ECO:0000313" key="11">
    <source>
        <dbReference type="EMBL" id="ATX78688.1"/>
    </source>
</evidence>
<dbReference type="CDD" id="cd06578">
    <property type="entry name" value="HemD"/>
    <property type="match status" value="1"/>
</dbReference>
<proteinExistence type="inferred from homology"/>
<feature type="domain" description="Tetrapyrrole biosynthesis uroporphyrinogen III synthase" evidence="10">
    <location>
        <begin position="27"/>
        <end position="250"/>
    </location>
</feature>
<dbReference type="InterPro" id="IPR039793">
    <property type="entry name" value="UROS/Hem4"/>
</dbReference>
<keyword evidence="5 9" id="KW-0627">Porphyrin biosynthesis</keyword>
<dbReference type="SUPFAM" id="SSF69618">
    <property type="entry name" value="HemD-like"/>
    <property type="match status" value="1"/>
</dbReference>
<comment type="function">
    <text evidence="6 9">Catalyzes cyclization of the linear tetrapyrrole, hydroxymethylbilane, to the macrocyclic uroporphyrinogen III.</text>
</comment>
<dbReference type="GO" id="GO:0032259">
    <property type="term" value="P:methylation"/>
    <property type="evidence" value="ECO:0007669"/>
    <property type="project" value="UniProtKB-KW"/>
</dbReference>
<evidence type="ECO:0000256" key="7">
    <source>
        <dbReference type="ARBA" id="ARBA00040167"/>
    </source>
</evidence>
<evidence type="ECO:0000256" key="3">
    <source>
        <dbReference type="ARBA" id="ARBA00013109"/>
    </source>
</evidence>
<dbReference type="PANTHER" id="PTHR38042">
    <property type="entry name" value="UROPORPHYRINOGEN-III SYNTHASE, CHLOROPLASTIC"/>
    <property type="match status" value="1"/>
</dbReference>
<dbReference type="InterPro" id="IPR003754">
    <property type="entry name" value="4pyrrol_synth_uPrphyn_synth"/>
</dbReference>
<evidence type="ECO:0000256" key="8">
    <source>
        <dbReference type="ARBA" id="ARBA00048617"/>
    </source>
</evidence>
<dbReference type="Gene3D" id="3.40.50.10090">
    <property type="match status" value="2"/>
</dbReference>
<comment type="pathway">
    <text evidence="1 9">Porphyrin-containing compound metabolism; protoporphyrin-IX biosynthesis; coproporphyrinogen-III from 5-aminolevulinate: step 3/4.</text>
</comment>
<keyword evidence="4 9" id="KW-0456">Lyase</keyword>
<evidence type="ECO:0000256" key="1">
    <source>
        <dbReference type="ARBA" id="ARBA00004772"/>
    </source>
</evidence>
<dbReference type="UniPathway" id="UPA00251">
    <property type="reaction ID" value="UER00320"/>
</dbReference>
<dbReference type="InterPro" id="IPR036108">
    <property type="entry name" value="4pyrrol_syn_uPrphyn_synt_sf"/>
</dbReference>
<reference evidence="11 12" key="1">
    <citation type="submission" date="2016-12" db="EMBL/GenBank/DDBJ databases">
        <title>Isolation and genomic insights into novel planktonic Zetaproteobacteria from stratified waters of the Chesapeake Bay.</title>
        <authorList>
            <person name="McAllister S.M."/>
            <person name="Kato S."/>
            <person name="Chan C.S."/>
            <person name="Chiu B.K."/>
            <person name="Field E.K."/>
        </authorList>
    </citation>
    <scope>NUCLEOTIDE SEQUENCE [LARGE SCALE GENOMIC DNA]</scope>
    <source>
        <strain evidence="11 12">CP-5</strain>
    </source>
</reference>
<organism evidence="11 12">
    <name type="scientific">Mariprofundus aestuarium</name>
    <dbReference type="NCBI Taxonomy" id="1921086"/>
    <lineage>
        <taxon>Bacteria</taxon>
        <taxon>Pseudomonadati</taxon>
        <taxon>Pseudomonadota</taxon>
        <taxon>Candidatius Mariprofundia</taxon>
        <taxon>Mariprofundales</taxon>
        <taxon>Mariprofundaceae</taxon>
        <taxon>Mariprofundus</taxon>
    </lineage>
</organism>
<dbReference type="GO" id="GO:0004852">
    <property type="term" value="F:uroporphyrinogen-III synthase activity"/>
    <property type="evidence" value="ECO:0007669"/>
    <property type="project" value="UniProtKB-UniRule"/>
</dbReference>
<dbReference type="Pfam" id="PF02602">
    <property type="entry name" value="HEM4"/>
    <property type="match status" value="1"/>
</dbReference>
<dbReference type="AlphaFoldDB" id="A0A2K8KV68"/>
<dbReference type="GO" id="GO:0006780">
    <property type="term" value="P:uroporphyrinogen III biosynthetic process"/>
    <property type="evidence" value="ECO:0007669"/>
    <property type="project" value="UniProtKB-UniRule"/>
</dbReference>
<gene>
    <name evidence="11" type="ORF">Ga0123461_0236</name>
</gene>
<evidence type="ECO:0000256" key="4">
    <source>
        <dbReference type="ARBA" id="ARBA00023239"/>
    </source>
</evidence>
<dbReference type="PANTHER" id="PTHR38042:SF1">
    <property type="entry name" value="UROPORPHYRINOGEN-III SYNTHASE, CHLOROPLASTIC"/>
    <property type="match status" value="1"/>
</dbReference>
<evidence type="ECO:0000256" key="2">
    <source>
        <dbReference type="ARBA" id="ARBA00008133"/>
    </source>
</evidence>
<dbReference type="Proteomes" id="UP000231701">
    <property type="component" value="Chromosome"/>
</dbReference>
<protein>
    <recommendedName>
        <fullName evidence="7 9">Uroporphyrinogen-III synthase</fullName>
        <ecNumber evidence="3 9">4.2.1.75</ecNumber>
    </recommendedName>
</protein>
<comment type="catalytic activity">
    <reaction evidence="8 9">
        <text>hydroxymethylbilane = uroporphyrinogen III + H2O</text>
        <dbReference type="Rhea" id="RHEA:18965"/>
        <dbReference type="ChEBI" id="CHEBI:15377"/>
        <dbReference type="ChEBI" id="CHEBI:57308"/>
        <dbReference type="ChEBI" id="CHEBI:57845"/>
        <dbReference type="EC" id="4.2.1.75"/>
    </reaction>
</comment>
<name>A0A2K8KV68_MARES</name>
<keyword evidence="12" id="KW-1185">Reference proteome</keyword>
<evidence type="ECO:0000256" key="9">
    <source>
        <dbReference type="RuleBase" id="RU366031"/>
    </source>
</evidence>
<keyword evidence="11" id="KW-0808">Transferase</keyword>
<accession>A0A2K8KV68</accession>
<dbReference type="EC" id="4.2.1.75" evidence="3 9"/>
<evidence type="ECO:0000256" key="6">
    <source>
        <dbReference type="ARBA" id="ARBA00037589"/>
    </source>
</evidence>
<evidence type="ECO:0000259" key="10">
    <source>
        <dbReference type="Pfam" id="PF02602"/>
    </source>
</evidence>